<dbReference type="OrthoDB" id="5193319at2"/>
<keyword evidence="3" id="KW-1185">Reference proteome</keyword>
<name>A0A4Q7V164_PSEST</name>
<feature type="region of interest" description="Disordered" evidence="1">
    <location>
        <begin position="1"/>
        <end position="69"/>
    </location>
</feature>
<proteinExistence type="predicted"/>
<evidence type="ECO:0000256" key="1">
    <source>
        <dbReference type="SAM" id="MobiDB-lite"/>
    </source>
</evidence>
<gene>
    <name evidence="2" type="ORF">EV383_4787</name>
</gene>
<comment type="caution">
    <text evidence="2">The sequence shown here is derived from an EMBL/GenBank/DDBJ whole genome shotgun (WGS) entry which is preliminary data.</text>
</comment>
<feature type="compositionally biased region" description="Polar residues" evidence="1">
    <location>
        <begin position="1"/>
        <end position="12"/>
    </location>
</feature>
<protein>
    <submittedName>
        <fullName evidence="2">Uncharacterized protein</fullName>
    </submittedName>
</protein>
<dbReference type="EMBL" id="SHKL01000001">
    <property type="protein sequence ID" value="RZT87855.1"/>
    <property type="molecule type" value="Genomic_DNA"/>
</dbReference>
<sequence length="124" mass="13161">MGESQRNGTGSSRRAGGDRESSAPSAAVLTPPTGLPAVGDLGTAIPAPRQAPREQIVQGPPVTTPAPPETGVRTCLCGHPEEMHEHYRAGDDCGFCGPETCGSFRTEADENVSPVRRALRRWRR</sequence>
<evidence type="ECO:0000313" key="3">
    <source>
        <dbReference type="Proteomes" id="UP000291591"/>
    </source>
</evidence>
<organism evidence="2 3">
    <name type="scientific">Pseudonocardia sediminis</name>
    <dbReference type="NCBI Taxonomy" id="1397368"/>
    <lineage>
        <taxon>Bacteria</taxon>
        <taxon>Bacillati</taxon>
        <taxon>Actinomycetota</taxon>
        <taxon>Actinomycetes</taxon>
        <taxon>Pseudonocardiales</taxon>
        <taxon>Pseudonocardiaceae</taxon>
        <taxon>Pseudonocardia</taxon>
    </lineage>
</organism>
<evidence type="ECO:0000313" key="2">
    <source>
        <dbReference type="EMBL" id="RZT87855.1"/>
    </source>
</evidence>
<dbReference type="Proteomes" id="UP000291591">
    <property type="component" value="Unassembled WGS sequence"/>
</dbReference>
<reference evidence="2 3" key="1">
    <citation type="submission" date="2019-02" db="EMBL/GenBank/DDBJ databases">
        <title>Sequencing the genomes of 1000 actinobacteria strains.</title>
        <authorList>
            <person name="Klenk H.-P."/>
        </authorList>
    </citation>
    <scope>NUCLEOTIDE SEQUENCE [LARGE SCALE GENOMIC DNA]</scope>
    <source>
        <strain evidence="2 3">DSM 45779</strain>
    </source>
</reference>
<dbReference type="RefSeq" id="WP_130291947.1">
    <property type="nucleotide sequence ID" value="NZ_SHKL01000001.1"/>
</dbReference>
<accession>A0A4Q7V164</accession>
<dbReference type="AlphaFoldDB" id="A0A4Q7V164"/>